<accession>A0A0G1X6Z2</accession>
<organism evidence="2 3">
    <name type="scientific">Candidatus Yanofskybacteria bacterium GW2011_GWA1_48_10</name>
    <dbReference type="NCBI Taxonomy" id="1619022"/>
    <lineage>
        <taxon>Bacteria</taxon>
        <taxon>Candidatus Yanofskyibacteriota</taxon>
    </lineage>
</organism>
<evidence type="ECO:0000313" key="2">
    <source>
        <dbReference type="EMBL" id="KKU90160.1"/>
    </source>
</evidence>
<proteinExistence type="predicted"/>
<dbReference type="EMBL" id="LCPC01000001">
    <property type="protein sequence ID" value="KKU90160.1"/>
    <property type="molecule type" value="Genomic_DNA"/>
</dbReference>
<name>A0A0G1X6Z2_9BACT</name>
<comment type="caution">
    <text evidence="2">The sequence shown here is derived from an EMBL/GenBank/DDBJ whole genome shotgun (WGS) entry which is preliminary data.</text>
</comment>
<keyword evidence="1" id="KW-1133">Transmembrane helix</keyword>
<evidence type="ECO:0000313" key="3">
    <source>
        <dbReference type="Proteomes" id="UP000034403"/>
    </source>
</evidence>
<sequence>MKELRRRLRRGLSELPGILARFALAVWRLALRHPRAALVLIITAVIFCAAVYYFASVTADAALAEERAFWAQARGLTLEQRTLWDSTARFKDGRLVSHEQTVAEFRRFIEGLDLKGVYLLGFRWRGTPRAAEIERDGQDINSHILVMTEGKFFHMFRYGNAEDPIVADFQERFFAYNKEMQPVWVAQVLNGNRRPFRFTASTQIASLRQRIWPYKKLRWLLIIPDWSRGVNAVERTLLYWFRDGYDMYPRLP</sequence>
<reference evidence="2 3" key="1">
    <citation type="journal article" date="2015" name="Nature">
        <title>rRNA introns, odd ribosomes, and small enigmatic genomes across a large radiation of phyla.</title>
        <authorList>
            <person name="Brown C.T."/>
            <person name="Hug L.A."/>
            <person name="Thomas B.C."/>
            <person name="Sharon I."/>
            <person name="Castelle C.J."/>
            <person name="Singh A."/>
            <person name="Wilkins M.J."/>
            <person name="Williams K.H."/>
            <person name="Banfield J.F."/>
        </authorList>
    </citation>
    <scope>NUCLEOTIDE SEQUENCE [LARGE SCALE GENOMIC DNA]</scope>
</reference>
<keyword evidence="1" id="KW-0812">Transmembrane</keyword>
<gene>
    <name evidence="2" type="ORF">UY20_C0001G0011</name>
</gene>
<dbReference type="AlphaFoldDB" id="A0A0G1X6Z2"/>
<keyword evidence="1" id="KW-0472">Membrane</keyword>
<feature type="transmembrane region" description="Helical" evidence="1">
    <location>
        <begin position="36"/>
        <end position="55"/>
    </location>
</feature>
<evidence type="ECO:0000256" key="1">
    <source>
        <dbReference type="SAM" id="Phobius"/>
    </source>
</evidence>
<dbReference type="Proteomes" id="UP000034403">
    <property type="component" value="Unassembled WGS sequence"/>
</dbReference>
<protein>
    <submittedName>
        <fullName evidence="2">Uncharacterized protein</fullName>
    </submittedName>
</protein>